<feature type="region of interest" description="Disordered" evidence="10">
    <location>
        <begin position="45"/>
        <end position="69"/>
    </location>
</feature>
<dbReference type="Pfam" id="PF04969">
    <property type="entry name" value="CS"/>
    <property type="match status" value="1"/>
</dbReference>
<dbReference type="PANTHER" id="PTHR13164">
    <property type="entry name" value="CALICYLIN BINDING PROTEIN"/>
    <property type="match status" value="1"/>
</dbReference>
<evidence type="ECO:0000259" key="11">
    <source>
        <dbReference type="PROSITE" id="PS51048"/>
    </source>
</evidence>
<dbReference type="InterPro" id="IPR007699">
    <property type="entry name" value="SGS_dom"/>
</dbReference>
<evidence type="ECO:0000256" key="1">
    <source>
        <dbReference type="ARBA" id="ARBA00004123"/>
    </source>
</evidence>
<evidence type="ECO:0000313" key="13">
    <source>
        <dbReference type="EMBL" id="EDO40906.1"/>
    </source>
</evidence>
<name>A7S627_NEMVE</name>
<dbReference type="InterPro" id="IPR037201">
    <property type="entry name" value="CacyBP_N"/>
</dbReference>
<comment type="subcellular location">
    <subcellularLocation>
        <location evidence="2">Cytoplasm</location>
    </subcellularLocation>
    <subcellularLocation>
        <location evidence="1">Nucleus</location>
    </subcellularLocation>
</comment>
<dbReference type="InterPro" id="IPR015120">
    <property type="entry name" value="Siah-Interact_N"/>
</dbReference>
<keyword evidence="14" id="KW-1185">Reference proteome</keyword>
<dbReference type="GO" id="GO:0044548">
    <property type="term" value="F:S100 protein binding"/>
    <property type="evidence" value="ECO:0007669"/>
    <property type="project" value="InterPro"/>
</dbReference>
<dbReference type="KEGG" id="nve:5512645"/>
<feature type="domain" description="SGS" evidence="11">
    <location>
        <begin position="155"/>
        <end position="227"/>
    </location>
</feature>
<dbReference type="Gene3D" id="4.10.860.10">
    <property type="entry name" value="UVR domain"/>
    <property type="match status" value="1"/>
</dbReference>
<evidence type="ECO:0000256" key="3">
    <source>
        <dbReference type="ARBA" id="ARBA00015702"/>
    </source>
</evidence>
<dbReference type="PANTHER" id="PTHR13164:SF3">
    <property type="entry name" value="CALCYCLIN-BINDING PROTEIN"/>
    <property type="match status" value="1"/>
</dbReference>
<dbReference type="STRING" id="45351.A7S627"/>
<dbReference type="HOGENOM" id="CLU_081441_2_0_1"/>
<accession>A7S627</accession>
<evidence type="ECO:0000256" key="9">
    <source>
        <dbReference type="ARBA" id="ARBA00025145"/>
    </source>
</evidence>
<dbReference type="InterPro" id="IPR008978">
    <property type="entry name" value="HSP20-like_chaperone"/>
</dbReference>
<keyword evidence="6" id="KW-0833">Ubl conjugation pathway</keyword>
<dbReference type="PROSITE" id="PS51203">
    <property type="entry name" value="CS"/>
    <property type="match status" value="1"/>
</dbReference>
<proteinExistence type="predicted"/>
<dbReference type="GO" id="GO:0015631">
    <property type="term" value="F:tubulin binding"/>
    <property type="evidence" value="ECO:0007669"/>
    <property type="project" value="InterPro"/>
</dbReference>
<dbReference type="InterPro" id="IPR037893">
    <property type="entry name" value="CS_CacyBP"/>
</dbReference>
<evidence type="ECO:0000256" key="4">
    <source>
        <dbReference type="ARBA" id="ARBA00022490"/>
    </source>
</evidence>
<dbReference type="InterPro" id="IPR052289">
    <property type="entry name" value="Calcyclin-binding_UBL-bridge"/>
</dbReference>
<dbReference type="PhylomeDB" id="A7S627"/>
<evidence type="ECO:0000256" key="10">
    <source>
        <dbReference type="SAM" id="MobiDB-lite"/>
    </source>
</evidence>
<comment type="function">
    <text evidence="9">May be involved in calcium-dependent ubiquitination and subsequent proteasomal degradation of target proteins. Probably serves as a molecular bridge in ubiquitin E3 complexes. Participates in the ubiquitin-mediated degradation of beta-catenin (CTNNB1).</text>
</comment>
<protein>
    <recommendedName>
        <fullName evidence="3">Calcyclin-binding protein</fullName>
    </recommendedName>
</protein>
<dbReference type="CDD" id="cd06468">
    <property type="entry name" value="p23_CacyBP"/>
    <property type="match status" value="1"/>
</dbReference>
<evidence type="ECO:0000256" key="2">
    <source>
        <dbReference type="ARBA" id="ARBA00004496"/>
    </source>
</evidence>
<dbReference type="InParanoid" id="A7S627"/>
<evidence type="ECO:0000259" key="12">
    <source>
        <dbReference type="PROSITE" id="PS51203"/>
    </source>
</evidence>
<dbReference type="AlphaFoldDB" id="A7S627"/>
<dbReference type="GO" id="GO:0005634">
    <property type="term" value="C:nucleus"/>
    <property type="evidence" value="ECO:0000318"/>
    <property type="project" value="GO_Central"/>
</dbReference>
<feature type="domain" description="CS" evidence="12">
    <location>
        <begin position="76"/>
        <end position="170"/>
    </location>
</feature>
<dbReference type="GO" id="GO:0005737">
    <property type="term" value="C:cytoplasm"/>
    <property type="evidence" value="ECO:0007669"/>
    <property type="project" value="UniProtKB-SubCell"/>
</dbReference>
<evidence type="ECO:0000256" key="8">
    <source>
        <dbReference type="ARBA" id="ARBA00023242"/>
    </source>
</evidence>
<dbReference type="OrthoDB" id="164025at2759"/>
<keyword evidence="5" id="KW-0597">Phosphoprotein</keyword>
<evidence type="ECO:0000313" key="14">
    <source>
        <dbReference type="Proteomes" id="UP000001593"/>
    </source>
</evidence>
<dbReference type="Proteomes" id="UP000001593">
    <property type="component" value="Unassembled WGS sequence"/>
</dbReference>
<dbReference type="Pfam" id="PF09032">
    <property type="entry name" value="Siah-Interact_N"/>
    <property type="match status" value="1"/>
</dbReference>
<dbReference type="SUPFAM" id="SSF140106">
    <property type="entry name" value="Calcyclin-binding protein-like"/>
    <property type="match status" value="1"/>
</dbReference>
<evidence type="ECO:0000256" key="6">
    <source>
        <dbReference type="ARBA" id="ARBA00022786"/>
    </source>
</evidence>
<keyword evidence="8" id="KW-0539">Nucleus</keyword>
<dbReference type="OMA" id="YGWDQSA"/>
<dbReference type="Gene3D" id="2.60.40.790">
    <property type="match status" value="1"/>
</dbReference>
<evidence type="ECO:0000256" key="7">
    <source>
        <dbReference type="ARBA" id="ARBA00022990"/>
    </source>
</evidence>
<sequence>MSHLEELKQDCDELRAFIAESSRARVKEVLQRELIKLEQEVSLLSREKPASTDQPNATAEEKPSSSKPVTVSSYTKKITSYGWDQSDKFVKIYITLPEVETVPKESLVPNFGDRSVEVTVKGLKGVNYQLQICRLYSSIVPSTSYLKAKSGTLTVFLNKEKMGEKWEDVVYKEKKDFKPPGLNESKDPSEGIMDLMKKMYDEGDDEMKKTITKAWMESREKQASGIM</sequence>
<organism evidence="13 14">
    <name type="scientific">Nematostella vectensis</name>
    <name type="common">Starlet sea anemone</name>
    <dbReference type="NCBI Taxonomy" id="45351"/>
    <lineage>
        <taxon>Eukaryota</taxon>
        <taxon>Metazoa</taxon>
        <taxon>Cnidaria</taxon>
        <taxon>Anthozoa</taxon>
        <taxon>Hexacorallia</taxon>
        <taxon>Actiniaria</taxon>
        <taxon>Edwardsiidae</taxon>
        <taxon>Nematostella</taxon>
    </lineage>
</organism>
<keyword evidence="7" id="KW-0007">Acetylation</keyword>
<dbReference type="SUPFAM" id="SSF49764">
    <property type="entry name" value="HSP20-like chaperones"/>
    <property type="match status" value="1"/>
</dbReference>
<keyword evidence="4" id="KW-0963">Cytoplasm</keyword>
<dbReference type="eggNOG" id="KOG3260">
    <property type="taxonomic scope" value="Eukaryota"/>
</dbReference>
<dbReference type="PROSITE" id="PS51048">
    <property type="entry name" value="SGS"/>
    <property type="match status" value="1"/>
</dbReference>
<evidence type="ECO:0000256" key="5">
    <source>
        <dbReference type="ARBA" id="ARBA00022553"/>
    </source>
</evidence>
<dbReference type="GO" id="GO:0031625">
    <property type="term" value="F:ubiquitin protein ligase binding"/>
    <property type="evidence" value="ECO:0007669"/>
    <property type="project" value="InterPro"/>
</dbReference>
<dbReference type="InterPro" id="IPR007052">
    <property type="entry name" value="CS_dom"/>
</dbReference>
<gene>
    <name evidence="13" type="ORF">NEMVEDRAFT_v1g166897</name>
</gene>
<dbReference type="EMBL" id="DS469585">
    <property type="protein sequence ID" value="EDO40906.1"/>
    <property type="molecule type" value="Genomic_DNA"/>
</dbReference>
<reference evidence="13 14" key="1">
    <citation type="journal article" date="2007" name="Science">
        <title>Sea anemone genome reveals ancestral eumetazoan gene repertoire and genomic organization.</title>
        <authorList>
            <person name="Putnam N.H."/>
            <person name="Srivastava M."/>
            <person name="Hellsten U."/>
            <person name="Dirks B."/>
            <person name="Chapman J."/>
            <person name="Salamov A."/>
            <person name="Terry A."/>
            <person name="Shapiro H."/>
            <person name="Lindquist E."/>
            <person name="Kapitonov V.V."/>
            <person name="Jurka J."/>
            <person name="Genikhovich G."/>
            <person name="Grigoriev I.V."/>
            <person name="Lucas S.M."/>
            <person name="Steele R.E."/>
            <person name="Finnerty J.R."/>
            <person name="Technau U."/>
            <person name="Martindale M.Q."/>
            <person name="Rokhsar D.S."/>
        </authorList>
    </citation>
    <scope>NUCLEOTIDE SEQUENCE [LARGE SCALE GENOMIC DNA]</scope>
    <source>
        <strain evidence="14">CH2 X CH6</strain>
    </source>
</reference>